<dbReference type="EC" id="3.4.25.1" evidence="3"/>
<evidence type="ECO:0000256" key="7">
    <source>
        <dbReference type="ARBA" id="ARBA00022801"/>
    </source>
</evidence>
<evidence type="ECO:0000256" key="1">
    <source>
        <dbReference type="ARBA" id="ARBA00001198"/>
    </source>
</evidence>
<dbReference type="InterPro" id="IPR000243">
    <property type="entry name" value="Pept_T1A_subB"/>
</dbReference>
<feature type="non-terminal residue" evidence="11">
    <location>
        <position position="168"/>
    </location>
</feature>
<evidence type="ECO:0000256" key="3">
    <source>
        <dbReference type="ARBA" id="ARBA00012039"/>
    </source>
</evidence>
<evidence type="ECO:0000256" key="2">
    <source>
        <dbReference type="ARBA" id="ARBA00004123"/>
    </source>
</evidence>
<evidence type="ECO:0000256" key="8">
    <source>
        <dbReference type="ARBA" id="ARBA00022942"/>
    </source>
</evidence>
<dbReference type="PANTHER" id="PTHR32194">
    <property type="entry name" value="METALLOPROTEASE TLDD"/>
    <property type="match status" value="1"/>
</dbReference>
<evidence type="ECO:0000313" key="11">
    <source>
        <dbReference type="EMBL" id="CAD0099887.1"/>
    </source>
</evidence>
<evidence type="ECO:0000256" key="5">
    <source>
        <dbReference type="ARBA" id="ARBA00022670"/>
    </source>
</evidence>
<dbReference type="GO" id="GO:0004298">
    <property type="term" value="F:threonine-type endopeptidase activity"/>
    <property type="evidence" value="ECO:0007669"/>
    <property type="project" value="UniProtKB-KW"/>
</dbReference>
<protein>
    <recommendedName>
        <fullName evidence="3">proteasome endopeptidase complex</fullName>
        <ecNumber evidence="3">3.4.25.1</ecNumber>
    </recommendedName>
</protein>
<dbReference type="Gene3D" id="3.60.20.10">
    <property type="entry name" value="Glutamine Phosphoribosylpyrophosphate, subunit 1, domain 1"/>
    <property type="match status" value="1"/>
</dbReference>
<accession>A0A9N8PLN6</accession>
<dbReference type="InterPro" id="IPR023333">
    <property type="entry name" value="Proteasome_suB-type"/>
</dbReference>
<keyword evidence="7" id="KW-0378">Hydrolase</keyword>
<dbReference type="InterPro" id="IPR029055">
    <property type="entry name" value="Ntn_hydrolases_N"/>
</dbReference>
<dbReference type="Pfam" id="PF00227">
    <property type="entry name" value="Proteasome"/>
    <property type="match status" value="1"/>
</dbReference>
<comment type="caution">
    <text evidence="11">The sequence shown here is derived from an EMBL/GenBank/DDBJ whole genome shotgun (WGS) entry which is preliminary data.</text>
</comment>
<keyword evidence="4" id="KW-0963">Cytoplasm</keyword>
<evidence type="ECO:0000313" key="12">
    <source>
        <dbReference type="Proteomes" id="UP000714618"/>
    </source>
</evidence>
<keyword evidence="5" id="KW-0645">Protease</keyword>
<keyword evidence="8" id="KW-0647">Proteasome</keyword>
<organism evidence="11 12">
    <name type="scientific">Aureobasidium mustum</name>
    <dbReference type="NCBI Taxonomy" id="2773714"/>
    <lineage>
        <taxon>Eukaryota</taxon>
        <taxon>Fungi</taxon>
        <taxon>Dikarya</taxon>
        <taxon>Ascomycota</taxon>
        <taxon>Pezizomycotina</taxon>
        <taxon>Dothideomycetes</taxon>
        <taxon>Dothideomycetidae</taxon>
        <taxon>Dothideales</taxon>
        <taxon>Saccotheciaceae</taxon>
        <taxon>Aureobasidium</taxon>
    </lineage>
</organism>
<sequence>DLREVQCRPYELQGNKKRITVAAASKTLANLIYQYKGMGLGMVTMKFAAVGTMCADVTPKEGPALYYIHSAGTRLSGNLFCVGSGQTFACGVLDAKYRYDTNEEEALDPRRQSVLAATHRDSFSGGSIVIYHVKESGRVKLEYFDTDSMFWRTKLEKRMFLDVAADLE</sequence>
<dbReference type="GO" id="GO:0005634">
    <property type="term" value="C:nucleus"/>
    <property type="evidence" value="ECO:0007669"/>
    <property type="project" value="UniProtKB-SubCell"/>
</dbReference>
<dbReference type="EMBL" id="CAIJEO010000011">
    <property type="protein sequence ID" value="CAD0099887.1"/>
    <property type="molecule type" value="Genomic_DNA"/>
</dbReference>
<comment type="catalytic activity">
    <reaction evidence="1">
        <text>Cleavage of peptide bonds with very broad specificity.</text>
        <dbReference type="EC" id="3.4.25.1"/>
    </reaction>
</comment>
<dbReference type="GO" id="GO:0005737">
    <property type="term" value="C:cytoplasm"/>
    <property type="evidence" value="ECO:0007669"/>
    <property type="project" value="TreeGrafter"/>
</dbReference>
<comment type="subcellular location">
    <subcellularLocation>
        <location evidence="2">Nucleus</location>
    </subcellularLocation>
</comment>
<dbReference type="InterPro" id="IPR001353">
    <property type="entry name" value="Proteasome_sua/b"/>
</dbReference>
<evidence type="ECO:0000256" key="4">
    <source>
        <dbReference type="ARBA" id="ARBA00022490"/>
    </source>
</evidence>
<keyword evidence="12" id="KW-1185">Reference proteome</keyword>
<keyword evidence="9" id="KW-0865">Zymogen</keyword>
<dbReference type="AlphaFoldDB" id="A0A9N8PLN6"/>
<evidence type="ECO:0000256" key="9">
    <source>
        <dbReference type="ARBA" id="ARBA00023145"/>
    </source>
</evidence>
<evidence type="ECO:0000256" key="6">
    <source>
        <dbReference type="ARBA" id="ARBA00022698"/>
    </source>
</evidence>
<dbReference type="PRINTS" id="PR00141">
    <property type="entry name" value="PROTEASOME"/>
</dbReference>
<reference evidence="11" key="1">
    <citation type="submission" date="2020-06" db="EMBL/GenBank/DDBJ databases">
        <authorList>
            <person name="Onetto C."/>
        </authorList>
    </citation>
    <scope>NUCLEOTIDE SEQUENCE</scope>
</reference>
<name>A0A9N8PLN6_9PEZI</name>
<keyword evidence="6" id="KW-0888">Threonine protease</keyword>
<gene>
    <name evidence="11" type="ORF">AWRI4233_LOCUS8712</name>
</gene>
<dbReference type="SUPFAM" id="SSF56235">
    <property type="entry name" value="N-terminal nucleophile aminohydrolases (Ntn hydrolases)"/>
    <property type="match status" value="1"/>
</dbReference>
<comment type="subunit">
    <text evidence="10">The 26S proteasome consists of a 20S proteasome core and two 19S regulatory subunits. The 20S proteasome core is composed of 28 subunits that are arranged in four stacked rings, resulting in a barrel-shaped structure. The two end rings are each formed by seven alpha subunits, and the two central rings are each formed by seven beta subunits. The catalytic chamber with the active sites is on the inside of the barrel.</text>
</comment>
<dbReference type="OrthoDB" id="37597at2759"/>
<evidence type="ECO:0000256" key="10">
    <source>
        <dbReference type="ARBA" id="ARBA00026071"/>
    </source>
</evidence>
<proteinExistence type="predicted"/>
<dbReference type="PANTHER" id="PTHR32194:SF3">
    <property type="entry name" value="PROTEASOME SUBUNIT BETA"/>
    <property type="match status" value="1"/>
</dbReference>
<dbReference type="GO" id="GO:0005839">
    <property type="term" value="C:proteasome core complex"/>
    <property type="evidence" value="ECO:0007669"/>
    <property type="project" value="InterPro"/>
</dbReference>
<dbReference type="Proteomes" id="UP000714618">
    <property type="component" value="Unassembled WGS sequence"/>
</dbReference>
<dbReference type="GO" id="GO:0051603">
    <property type="term" value="P:proteolysis involved in protein catabolic process"/>
    <property type="evidence" value="ECO:0007669"/>
    <property type="project" value="InterPro"/>
</dbReference>